<dbReference type="PATRIC" id="fig|345309.4.peg.1263"/>
<dbReference type="InterPro" id="IPR000453">
    <property type="entry name" value="Chorismate_synth"/>
</dbReference>
<dbReference type="SUPFAM" id="SSF103263">
    <property type="entry name" value="Chorismate synthase, AroC"/>
    <property type="match status" value="1"/>
</dbReference>
<comment type="function">
    <text evidence="12">Catalyzes the anti-1,4-elimination of the C-3 phosphate and the C-6 proR hydrogen from 5-enolpyruvylshikimate-3-phosphate (EPSP) to yield chorismate, which is the branch point compound that serves as the starting substrate for the three terminal pathways of aromatic amino acid biosynthesis. This reaction introduces a second double bond into the aromatic ring system.</text>
</comment>
<dbReference type="PROSITE" id="PS00789">
    <property type="entry name" value="CHORISMATE_SYNTHASE_3"/>
    <property type="match status" value="1"/>
</dbReference>
<dbReference type="PANTHER" id="PTHR21085:SF0">
    <property type="entry name" value="CHORISMATE SYNTHASE"/>
    <property type="match status" value="1"/>
</dbReference>
<evidence type="ECO:0000256" key="2">
    <source>
        <dbReference type="ARBA" id="ARBA00008014"/>
    </source>
</evidence>
<evidence type="ECO:0000256" key="11">
    <source>
        <dbReference type="ARBA" id="ARBA00023239"/>
    </source>
</evidence>
<feature type="binding site" evidence="12">
    <location>
        <begin position="293"/>
        <end position="297"/>
    </location>
    <ligand>
        <name>FMN</name>
        <dbReference type="ChEBI" id="CHEBI:58210"/>
    </ligand>
</feature>
<dbReference type="NCBIfam" id="NF003793">
    <property type="entry name" value="PRK05382.1"/>
    <property type="match status" value="1"/>
</dbReference>
<evidence type="ECO:0000256" key="7">
    <source>
        <dbReference type="ARBA" id="ARBA00022643"/>
    </source>
</evidence>
<feature type="binding site" evidence="12">
    <location>
        <position position="54"/>
    </location>
    <ligand>
        <name>NADP(+)</name>
        <dbReference type="ChEBI" id="CHEBI:58349"/>
    </ligand>
</feature>
<dbReference type="OrthoDB" id="9771806at2"/>
<dbReference type="EC" id="4.2.3.5" evidence="4 12"/>
<evidence type="ECO:0000256" key="4">
    <source>
        <dbReference type="ARBA" id="ARBA00013036"/>
    </source>
</evidence>
<dbReference type="GO" id="GO:0009073">
    <property type="term" value="P:aromatic amino acid family biosynthetic process"/>
    <property type="evidence" value="ECO:0007669"/>
    <property type="project" value="UniProtKB-KW"/>
</dbReference>
<keyword evidence="11 12" id="KW-0456">Lyase</keyword>
<dbReference type="GO" id="GO:0005829">
    <property type="term" value="C:cytosol"/>
    <property type="evidence" value="ECO:0007669"/>
    <property type="project" value="TreeGrafter"/>
</dbReference>
<gene>
    <name evidence="12" type="primary">aroC</name>
    <name evidence="14" type="ORF">VI08_01050</name>
</gene>
<dbReference type="InterPro" id="IPR035904">
    <property type="entry name" value="Chorismate_synth_AroC_sf"/>
</dbReference>
<organism evidence="14 15">
    <name type="scientific">Luteibacter yeojuensis</name>
    <dbReference type="NCBI Taxonomy" id="345309"/>
    <lineage>
        <taxon>Bacteria</taxon>
        <taxon>Pseudomonadati</taxon>
        <taxon>Pseudomonadota</taxon>
        <taxon>Gammaproteobacteria</taxon>
        <taxon>Lysobacterales</taxon>
        <taxon>Rhodanobacteraceae</taxon>
        <taxon>Luteibacter</taxon>
    </lineage>
</organism>
<feature type="binding site" evidence="12">
    <location>
        <position position="319"/>
    </location>
    <ligand>
        <name>FMN</name>
        <dbReference type="ChEBI" id="CHEBI:58210"/>
    </ligand>
</feature>
<dbReference type="EMBL" id="JZRB01000002">
    <property type="protein sequence ID" value="KJV37148.1"/>
    <property type="molecule type" value="Genomic_DNA"/>
</dbReference>
<dbReference type="UniPathway" id="UPA00053">
    <property type="reaction ID" value="UER00090"/>
</dbReference>
<dbReference type="InterPro" id="IPR020541">
    <property type="entry name" value="Chorismate_synthase_CS"/>
</dbReference>
<dbReference type="Proteomes" id="UP000033651">
    <property type="component" value="Unassembled WGS sequence"/>
</dbReference>
<evidence type="ECO:0000256" key="3">
    <source>
        <dbReference type="ARBA" id="ARBA00011881"/>
    </source>
</evidence>
<evidence type="ECO:0000256" key="5">
    <source>
        <dbReference type="ARBA" id="ARBA00022605"/>
    </source>
</evidence>
<keyword evidence="15" id="KW-1185">Reference proteome</keyword>
<keyword evidence="5 12" id="KW-0028">Amino-acid biosynthesis</keyword>
<evidence type="ECO:0000256" key="13">
    <source>
        <dbReference type="RuleBase" id="RU000605"/>
    </source>
</evidence>
<keyword evidence="8 12" id="KW-0274">FAD</keyword>
<comment type="subunit">
    <text evidence="3 12">Homotetramer.</text>
</comment>
<reference evidence="14 15" key="1">
    <citation type="submission" date="2015-03" db="EMBL/GenBank/DDBJ databases">
        <title>Draft genome sequence of Luteibacter yeojuensis strain SU11.</title>
        <authorList>
            <person name="Sulaiman J."/>
            <person name="Priya K."/>
            <person name="Chan K.-G."/>
        </authorList>
    </citation>
    <scope>NUCLEOTIDE SEQUENCE [LARGE SCALE GENOMIC DNA]</scope>
    <source>
        <strain evidence="14 15">SU11</strain>
    </source>
</reference>
<evidence type="ECO:0000256" key="10">
    <source>
        <dbReference type="ARBA" id="ARBA00023141"/>
    </source>
</evidence>
<comment type="catalytic activity">
    <reaction evidence="12 13">
        <text>5-O-(1-carboxyvinyl)-3-phosphoshikimate = chorismate + phosphate</text>
        <dbReference type="Rhea" id="RHEA:21020"/>
        <dbReference type="ChEBI" id="CHEBI:29748"/>
        <dbReference type="ChEBI" id="CHEBI:43474"/>
        <dbReference type="ChEBI" id="CHEBI:57701"/>
        <dbReference type="EC" id="4.2.3.5"/>
    </reaction>
</comment>
<dbReference type="PANTHER" id="PTHR21085">
    <property type="entry name" value="CHORISMATE SYNTHASE"/>
    <property type="match status" value="1"/>
</dbReference>
<evidence type="ECO:0000313" key="15">
    <source>
        <dbReference type="Proteomes" id="UP000033651"/>
    </source>
</evidence>
<comment type="caution">
    <text evidence="14">The sequence shown here is derived from an EMBL/GenBank/DDBJ whole genome shotgun (WGS) entry which is preliminary data.</text>
</comment>
<evidence type="ECO:0000256" key="1">
    <source>
        <dbReference type="ARBA" id="ARBA00005044"/>
    </source>
</evidence>
<feature type="binding site" evidence="12">
    <location>
        <begin position="125"/>
        <end position="127"/>
    </location>
    <ligand>
        <name>FMN</name>
        <dbReference type="ChEBI" id="CHEBI:58210"/>
    </ligand>
</feature>
<comment type="pathway">
    <text evidence="1 12 13">Metabolic intermediate biosynthesis; chorismate biosynthesis; chorismate from D-erythrose 4-phosphate and phosphoenolpyruvate: step 7/7.</text>
</comment>
<feature type="binding site" evidence="12">
    <location>
        <begin position="238"/>
        <end position="239"/>
    </location>
    <ligand>
        <name>FMN</name>
        <dbReference type="ChEBI" id="CHEBI:58210"/>
    </ligand>
</feature>
<name>A0A0F3L104_9GAMM</name>
<keyword evidence="7 12" id="KW-0288">FMN</keyword>
<sequence>MSSNTFGKLLSVTTFGESHGPAIGCVVDGCPPGLPLEASEFRADLERRATGRSRHTSQRREADDIEILSGVYEGVTTGTPIALLIRNTDARSKDYGNILDTFRPGHADYTYWQKYGVRDPRGGGRSSARETTMRVAAGVIAKKWLAHRYGVTVQGHVSQVGEVTPRGFEPAAIETSPFFWPFAEQIPELEAYMDALRKSGDSVGARVTVVADGVPPGWGEPIYGKLDGEIAAAMMSINAVKGVEIGDGFDAVAQRGTQHRDEMTAQGFLSNHAGGILGGIATGQPVVVSMAFKPTSSILVPGRSVDRAGHATEVVTKGRHDPCVGIRAVPIAEAMLALVLMDQALRHRAQCGDVAAVAPRIPGTVQE</sequence>
<comment type="cofactor">
    <cofactor evidence="12 13">
        <name>FMNH2</name>
        <dbReference type="ChEBI" id="CHEBI:57618"/>
    </cofactor>
    <text evidence="12 13">Reduced FMN (FMNH(2)).</text>
</comment>
<comment type="similarity">
    <text evidence="2 12 13">Belongs to the chorismate synthase family.</text>
</comment>
<dbReference type="Pfam" id="PF01264">
    <property type="entry name" value="Chorismate_synt"/>
    <property type="match status" value="1"/>
</dbReference>
<proteinExistence type="inferred from homology"/>
<accession>A0A0F3L104</accession>
<keyword evidence="10 12" id="KW-0057">Aromatic amino acid biosynthesis</keyword>
<dbReference type="FunFam" id="3.60.150.10:FF:000001">
    <property type="entry name" value="Chorismate synthase"/>
    <property type="match status" value="1"/>
</dbReference>
<dbReference type="PIRSF" id="PIRSF001456">
    <property type="entry name" value="Chorismate_synth"/>
    <property type="match status" value="1"/>
</dbReference>
<evidence type="ECO:0000313" key="14">
    <source>
        <dbReference type="EMBL" id="KJV37148.1"/>
    </source>
</evidence>
<evidence type="ECO:0000256" key="6">
    <source>
        <dbReference type="ARBA" id="ARBA00022630"/>
    </source>
</evidence>
<dbReference type="PROSITE" id="PS00787">
    <property type="entry name" value="CHORISMATE_SYNTHASE_1"/>
    <property type="match status" value="1"/>
</dbReference>
<dbReference type="NCBIfam" id="TIGR00033">
    <property type="entry name" value="aroC"/>
    <property type="match status" value="1"/>
</dbReference>
<dbReference type="RefSeq" id="WP_045827685.1">
    <property type="nucleotide sequence ID" value="NZ_JZRB01000002.1"/>
</dbReference>
<dbReference type="GO" id="GO:0009423">
    <property type="term" value="P:chorismate biosynthetic process"/>
    <property type="evidence" value="ECO:0007669"/>
    <property type="project" value="UniProtKB-UniRule"/>
</dbReference>
<dbReference type="GO" id="GO:0010181">
    <property type="term" value="F:FMN binding"/>
    <property type="evidence" value="ECO:0007669"/>
    <property type="project" value="TreeGrafter"/>
</dbReference>
<dbReference type="PROSITE" id="PS00788">
    <property type="entry name" value="CHORISMATE_SYNTHASE_2"/>
    <property type="match status" value="1"/>
</dbReference>
<dbReference type="Gene3D" id="3.60.150.10">
    <property type="entry name" value="Chorismate synthase AroC"/>
    <property type="match status" value="1"/>
</dbReference>
<keyword evidence="9 12" id="KW-0521">NADP</keyword>
<keyword evidence="6 12" id="KW-0285">Flavoprotein</keyword>
<dbReference type="GO" id="GO:0008652">
    <property type="term" value="P:amino acid biosynthetic process"/>
    <property type="evidence" value="ECO:0007669"/>
    <property type="project" value="UniProtKB-KW"/>
</dbReference>
<evidence type="ECO:0000256" key="9">
    <source>
        <dbReference type="ARBA" id="ARBA00022857"/>
    </source>
</evidence>
<feature type="binding site" evidence="12">
    <location>
        <position position="278"/>
    </location>
    <ligand>
        <name>FMN</name>
        <dbReference type="ChEBI" id="CHEBI:58210"/>
    </ligand>
</feature>
<dbReference type="GO" id="GO:0004107">
    <property type="term" value="F:chorismate synthase activity"/>
    <property type="evidence" value="ECO:0007669"/>
    <property type="project" value="UniProtKB-UniRule"/>
</dbReference>
<feature type="binding site" evidence="12">
    <location>
        <position position="48"/>
    </location>
    <ligand>
        <name>NADP(+)</name>
        <dbReference type="ChEBI" id="CHEBI:58349"/>
    </ligand>
</feature>
<dbReference type="HAMAP" id="MF_00300">
    <property type="entry name" value="Chorismate_synth"/>
    <property type="match status" value="1"/>
</dbReference>
<protein>
    <recommendedName>
        <fullName evidence="4 12">Chorismate synthase</fullName>
        <shortName evidence="12">CS</shortName>
        <ecNumber evidence="4 12">4.2.3.5</ecNumber>
    </recommendedName>
    <alternativeName>
        <fullName evidence="12">5-enolpyruvylshikimate-3-phosphate phospholyase</fullName>
    </alternativeName>
</protein>
<evidence type="ECO:0000256" key="12">
    <source>
        <dbReference type="HAMAP-Rule" id="MF_00300"/>
    </source>
</evidence>
<dbReference type="AlphaFoldDB" id="A0A0F3L104"/>
<dbReference type="CDD" id="cd07304">
    <property type="entry name" value="Chorismate_synthase"/>
    <property type="match status" value="1"/>
</dbReference>
<evidence type="ECO:0000256" key="8">
    <source>
        <dbReference type="ARBA" id="ARBA00022827"/>
    </source>
</evidence>